<accession>A0A914HMK5</accession>
<evidence type="ECO:0000313" key="1">
    <source>
        <dbReference type="Proteomes" id="UP000887572"/>
    </source>
</evidence>
<dbReference type="Proteomes" id="UP000887572">
    <property type="component" value="Unplaced"/>
</dbReference>
<dbReference type="WBParaSite" id="Gr19_v10_g269.t1">
    <property type="protein sequence ID" value="Gr19_v10_g269.t1"/>
    <property type="gene ID" value="Gr19_v10_g269"/>
</dbReference>
<evidence type="ECO:0000313" key="2">
    <source>
        <dbReference type="WBParaSite" id="Gr19_v10_g269.t1"/>
    </source>
</evidence>
<sequence>MSLDEMSPGRNVILPAKSFYFYIIRHIAEMSDHPRVQQRHLRELKICDDIWLGVFAFLAPVKLAFKMALTSERFDQLVHLHIKNRKWALGVLEVRPLSKGIGAQIVKYGNGRSKQLAIPRRPPPDNLIAFQRLTIAYIDRSVVAFLRRIRRLFNTDITLHLNILRNQNQAWNILAQQLCPLIVPKAMTSPAGEMSDERQEASVDQMLSTWLHIPRQDGRPKVLEYRQLRKPAVVRKLLEELKETFFNASSPVKYIVVMHLHFAVASFDLENERSRERLAIQFFGDDVYLIGRGPIEREEDQWAEWEREAVAGNWKSVIQIAFGDEDIGPLQSSAAGPSRSSK</sequence>
<dbReference type="AlphaFoldDB" id="A0A914HMK5"/>
<keyword evidence="1" id="KW-1185">Reference proteome</keyword>
<name>A0A914HMK5_GLORO</name>
<organism evidence="1 2">
    <name type="scientific">Globodera rostochiensis</name>
    <name type="common">Golden nematode worm</name>
    <name type="synonym">Heterodera rostochiensis</name>
    <dbReference type="NCBI Taxonomy" id="31243"/>
    <lineage>
        <taxon>Eukaryota</taxon>
        <taxon>Metazoa</taxon>
        <taxon>Ecdysozoa</taxon>
        <taxon>Nematoda</taxon>
        <taxon>Chromadorea</taxon>
        <taxon>Rhabditida</taxon>
        <taxon>Tylenchina</taxon>
        <taxon>Tylenchomorpha</taxon>
        <taxon>Tylenchoidea</taxon>
        <taxon>Heteroderidae</taxon>
        <taxon>Heteroderinae</taxon>
        <taxon>Globodera</taxon>
    </lineage>
</organism>
<reference evidence="2" key="1">
    <citation type="submission" date="2022-11" db="UniProtKB">
        <authorList>
            <consortium name="WormBaseParasite"/>
        </authorList>
    </citation>
    <scope>IDENTIFICATION</scope>
</reference>
<protein>
    <submittedName>
        <fullName evidence="2">F-box domain-containing protein</fullName>
    </submittedName>
</protein>
<proteinExistence type="predicted"/>